<dbReference type="GO" id="GO:0006952">
    <property type="term" value="P:defense response"/>
    <property type="evidence" value="ECO:0007669"/>
    <property type="project" value="UniProtKB-KW"/>
</dbReference>
<keyword evidence="1" id="KW-0611">Plant defense</keyword>
<dbReference type="Gene3D" id="3.80.10.10">
    <property type="entry name" value="Ribonuclease Inhibitor"/>
    <property type="match status" value="2"/>
</dbReference>
<evidence type="ECO:0000256" key="1">
    <source>
        <dbReference type="ARBA" id="ARBA00022821"/>
    </source>
</evidence>
<name>A0AAV3Q6S2_LITER</name>
<dbReference type="EMBL" id="BAABME010020176">
    <property type="protein sequence ID" value="GAA0159640.1"/>
    <property type="molecule type" value="Genomic_DNA"/>
</dbReference>
<comment type="caution">
    <text evidence="2">The sequence shown here is derived from an EMBL/GenBank/DDBJ whole genome shotgun (WGS) entry which is preliminary data.</text>
</comment>
<dbReference type="PANTHER" id="PTHR36766">
    <property type="entry name" value="PLANT BROAD-SPECTRUM MILDEW RESISTANCE PROTEIN RPW8"/>
    <property type="match status" value="1"/>
</dbReference>
<dbReference type="SUPFAM" id="SSF52058">
    <property type="entry name" value="L domain-like"/>
    <property type="match status" value="1"/>
</dbReference>
<sequence length="308" mass="34958">MLKNLNKLGGKLVIEFSRAYTNEADAEDAKLSTLEAPPGVQSSQISSFKGEKFLPNWITSLTYLKDLILSDAFSILKFIGQEFLGITDNTTNMDVVVAFPKLLILELSWCPQLEEWEDIKIQGQDTIRAMPKLKCLKIDSCNKLKELPHRLISKATSLEELSFSEHIPSLSFNVQGSSVQQPSNLQLLNINSFMGKSMPNWILSLNHLIMIQIKNTFDLEDLPYEDIEAEEADTITVIPKLESLSIVSCDKLQVLPKQLLRKAPRLKKLEIKATRLLEESIMVDQQLMLHIEEIHINGTQLMHQSRRS</sequence>
<keyword evidence="3" id="KW-1185">Reference proteome</keyword>
<dbReference type="Proteomes" id="UP001454036">
    <property type="component" value="Unassembled WGS sequence"/>
</dbReference>
<dbReference type="InterPro" id="IPR032675">
    <property type="entry name" value="LRR_dom_sf"/>
</dbReference>
<proteinExistence type="predicted"/>
<protein>
    <submittedName>
        <fullName evidence="2">Uncharacterized protein</fullName>
    </submittedName>
</protein>
<evidence type="ECO:0000313" key="2">
    <source>
        <dbReference type="EMBL" id="GAA0159640.1"/>
    </source>
</evidence>
<gene>
    <name evidence="2" type="ORF">LIER_38909</name>
</gene>
<organism evidence="2 3">
    <name type="scientific">Lithospermum erythrorhizon</name>
    <name type="common">Purple gromwell</name>
    <name type="synonym">Lithospermum officinale var. erythrorhizon</name>
    <dbReference type="NCBI Taxonomy" id="34254"/>
    <lineage>
        <taxon>Eukaryota</taxon>
        <taxon>Viridiplantae</taxon>
        <taxon>Streptophyta</taxon>
        <taxon>Embryophyta</taxon>
        <taxon>Tracheophyta</taxon>
        <taxon>Spermatophyta</taxon>
        <taxon>Magnoliopsida</taxon>
        <taxon>eudicotyledons</taxon>
        <taxon>Gunneridae</taxon>
        <taxon>Pentapetalae</taxon>
        <taxon>asterids</taxon>
        <taxon>lamiids</taxon>
        <taxon>Boraginales</taxon>
        <taxon>Boraginaceae</taxon>
        <taxon>Boraginoideae</taxon>
        <taxon>Lithospermeae</taxon>
        <taxon>Lithospermum</taxon>
    </lineage>
</organism>
<dbReference type="PANTHER" id="PTHR36766:SF30">
    <property type="entry name" value="TIR-NBS TYPE DISEASE RESISTANCE PROTEIN-RELATED"/>
    <property type="match status" value="1"/>
</dbReference>
<evidence type="ECO:0000313" key="3">
    <source>
        <dbReference type="Proteomes" id="UP001454036"/>
    </source>
</evidence>
<reference evidence="2 3" key="1">
    <citation type="submission" date="2024-01" db="EMBL/GenBank/DDBJ databases">
        <title>The complete chloroplast genome sequence of Lithospermum erythrorhizon: insights into the phylogenetic relationship among Boraginaceae species and the maternal lineages of purple gromwells.</title>
        <authorList>
            <person name="Okada T."/>
            <person name="Watanabe K."/>
        </authorList>
    </citation>
    <scope>NUCLEOTIDE SEQUENCE [LARGE SCALE GENOMIC DNA]</scope>
</reference>
<accession>A0AAV3Q6S2</accession>
<dbReference type="AlphaFoldDB" id="A0AAV3Q6S2"/>